<organism evidence="1 2">
    <name type="scientific">Tenacibaculum phage PTm5</name>
    <dbReference type="NCBI Taxonomy" id="2547426"/>
    <lineage>
        <taxon>Viruses</taxon>
        <taxon>Duplodnaviria</taxon>
        <taxon>Heunggongvirae</taxon>
        <taxon>Uroviricota</taxon>
        <taxon>Caudoviricetes</taxon>
        <taxon>Shirahamavirus</taxon>
        <taxon>Shirahamavirus PTm1</taxon>
    </lineage>
</organism>
<evidence type="ECO:0000313" key="2">
    <source>
        <dbReference type="Proteomes" id="UP000424080"/>
    </source>
</evidence>
<reference evidence="1 2" key="1">
    <citation type="journal article" date="2019" name="Arch. Virol.">
        <title>A novel jumbo Tenacibaculum maritimum lytic phage with head-fiber-like appendages.</title>
        <authorList>
            <person name="Kawato Y."/>
            <person name="Istiqomah I."/>
            <person name="Gaafar A.Y."/>
            <person name="Hanaoka M."/>
            <person name="Ishimaru K."/>
            <person name="Yasuike M."/>
            <person name="Nishiki I."/>
            <person name="Nakamura Y."/>
            <person name="Fujiwara A."/>
            <person name="Nakai T."/>
        </authorList>
    </citation>
    <scope>NUCLEOTIDE SEQUENCE [LARGE SCALE GENOMIC DNA]</scope>
    <source>
        <strain evidence="1 2">PTm5</strain>
    </source>
</reference>
<sequence length="74" mass="8628">MIFLEHDAYSKELVESKKEIDLHILKFNNLVEVNKSLESEIKDLNAILLLKDDKINLDNTYYTSKLKSIKTSTK</sequence>
<evidence type="ECO:0000313" key="1">
    <source>
        <dbReference type="EMBL" id="BBI90733.1"/>
    </source>
</evidence>
<dbReference type="EMBL" id="AP019525">
    <property type="protein sequence ID" value="BBI90733.1"/>
    <property type="molecule type" value="Genomic_DNA"/>
</dbReference>
<proteinExistence type="predicted"/>
<accession>A0A5S9HXN7</accession>
<protein>
    <submittedName>
        <fullName evidence="1">Uncharacterized protein</fullName>
    </submittedName>
</protein>
<name>A0A5S9HXN7_9CAUD</name>
<dbReference type="Proteomes" id="UP000424080">
    <property type="component" value="Segment"/>
</dbReference>